<name>A0AAJ7RFZ0_CEPCN</name>
<gene>
    <name evidence="5" type="primary">LOC107266736</name>
</gene>
<accession>A0AAJ7RFZ0</accession>
<dbReference type="PANTHER" id="PTHR10380">
    <property type="entry name" value="CUTICLE PROTEIN"/>
    <property type="match status" value="1"/>
</dbReference>
<dbReference type="RefSeq" id="XP_024939914.1">
    <property type="nucleotide sequence ID" value="XM_025084146.1"/>
</dbReference>
<evidence type="ECO:0000256" key="1">
    <source>
        <dbReference type="PROSITE-ProRule" id="PRU00497"/>
    </source>
</evidence>
<dbReference type="KEGG" id="ccin:107266736"/>
<protein>
    <submittedName>
        <fullName evidence="5">Uncharacterized protein LOC107266736</fullName>
    </submittedName>
</protein>
<keyword evidence="4" id="KW-1185">Reference proteome</keyword>
<dbReference type="CTD" id="37319"/>
<keyword evidence="3" id="KW-0732">Signal</keyword>
<dbReference type="GO" id="GO:0062129">
    <property type="term" value="C:chitin-based extracellular matrix"/>
    <property type="evidence" value="ECO:0007669"/>
    <property type="project" value="TreeGrafter"/>
</dbReference>
<evidence type="ECO:0000256" key="2">
    <source>
        <dbReference type="SAM" id="MobiDB-lite"/>
    </source>
</evidence>
<dbReference type="PROSITE" id="PS51155">
    <property type="entry name" value="CHIT_BIND_RR_2"/>
    <property type="match status" value="1"/>
</dbReference>
<keyword evidence="1" id="KW-0193">Cuticle</keyword>
<organism evidence="4 5">
    <name type="scientific">Cephus cinctus</name>
    <name type="common">Wheat stem sawfly</name>
    <dbReference type="NCBI Taxonomy" id="211228"/>
    <lineage>
        <taxon>Eukaryota</taxon>
        <taxon>Metazoa</taxon>
        <taxon>Ecdysozoa</taxon>
        <taxon>Arthropoda</taxon>
        <taxon>Hexapoda</taxon>
        <taxon>Insecta</taxon>
        <taxon>Pterygota</taxon>
        <taxon>Neoptera</taxon>
        <taxon>Endopterygota</taxon>
        <taxon>Hymenoptera</taxon>
        <taxon>Cephoidea</taxon>
        <taxon>Cephidae</taxon>
        <taxon>Cephus</taxon>
    </lineage>
</organism>
<dbReference type="Proteomes" id="UP000694920">
    <property type="component" value="Unplaced"/>
</dbReference>
<reference evidence="5" key="1">
    <citation type="submission" date="2025-08" db="UniProtKB">
        <authorList>
            <consortium name="RefSeq"/>
        </authorList>
    </citation>
    <scope>IDENTIFICATION</scope>
</reference>
<evidence type="ECO:0000313" key="5">
    <source>
        <dbReference type="RefSeq" id="XP_024939914.1"/>
    </source>
</evidence>
<evidence type="ECO:0000256" key="3">
    <source>
        <dbReference type="SAM" id="SignalP"/>
    </source>
</evidence>
<feature type="signal peptide" evidence="3">
    <location>
        <begin position="1"/>
        <end position="19"/>
    </location>
</feature>
<dbReference type="Pfam" id="PF00379">
    <property type="entry name" value="Chitin_bind_4"/>
    <property type="match status" value="1"/>
</dbReference>
<evidence type="ECO:0000313" key="4">
    <source>
        <dbReference type="Proteomes" id="UP000694920"/>
    </source>
</evidence>
<feature type="region of interest" description="Disordered" evidence="2">
    <location>
        <begin position="201"/>
        <end position="248"/>
    </location>
</feature>
<dbReference type="InterPro" id="IPR000618">
    <property type="entry name" value="Insect_cuticle"/>
</dbReference>
<dbReference type="GO" id="GO:0008010">
    <property type="term" value="F:structural constituent of chitin-based larval cuticle"/>
    <property type="evidence" value="ECO:0007669"/>
    <property type="project" value="TreeGrafter"/>
</dbReference>
<feature type="chain" id="PRO_5042575336" evidence="3">
    <location>
        <begin position="20"/>
        <end position="248"/>
    </location>
</feature>
<sequence length="248" mass="26814">MNIVVTALVLSNTCMGSWALEVYGKYSTENLEVTTPPPPPKPYSFKYQAGRYPGQIDRVHQEAGDGSGIVHGSYSYIDPKHKVRTVDYVADANGFHPSLTNFEDTLVTPTDSEAVKLAKEKHYALYERIANANAQGIPPHVPADSASVTRAKDKHLQLFQKIAQEHAEIAAQREAERLAFEATSVPNEYSMSVEKHDHAAVGFNHDGRNPACRGRGPPPTRGNGNGGSGSSQTDEQVNGMNAAVNGNS</sequence>
<dbReference type="AlphaFoldDB" id="A0AAJ7RFZ0"/>
<feature type="compositionally biased region" description="Polar residues" evidence="2">
    <location>
        <begin position="232"/>
        <end position="248"/>
    </location>
</feature>
<dbReference type="InterPro" id="IPR050468">
    <property type="entry name" value="Cuticle_Struct_Prot"/>
</dbReference>
<dbReference type="GeneID" id="107266736"/>
<proteinExistence type="predicted"/>